<keyword evidence="3" id="KW-0067">ATP-binding</keyword>
<comment type="caution">
    <text evidence="3">The sequence shown here is derived from an EMBL/GenBank/DDBJ whole genome shotgun (WGS) entry which is preliminary data.</text>
</comment>
<keyword evidence="4" id="KW-1185">Reference proteome</keyword>
<dbReference type="PANTHER" id="PTHR34301:SF8">
    <property type="entry name" value="ATPASE DOMAIN-CONTAINING PROTEIN"/>
    <property type="match status" value="1"/>
</dbReference>
<sequence>MDPVRNPYAPGAGTPPPELAGRGQILLDARTALRRVQGGRAERSVILVGLRGVGKTVLLVKIKEIADDLGFKAAFIEAQENRSLASLIIPMLRSILLTVDFSERARDVSKRALRVLKSFIGSVKISTGDIDYGLTINPEVGVADSGDLQADLSDLMVAVGEAAKAAEKAICVLIDELQYVNEVEFSALIMAIHRVNQLNLPIIVVGAGLPQILAHAGSAKSYAERLFRFPQIGALEPTDAVAALSNPAVEEGVEYDADALEEILKTTERYPYFIQQWGHDSWNHAKGTTISLDDVREATKRALATLDESFFKVRFDRCTPAERRYMRALAELGPGPHRSGDIAEALGTKSTSVAPVRSKLISKGMIYSPQHGDTAFTVPLFDAYMRRIIPTFDVISTDGT</sequence>
<feature type="domain" description="Orc1-like AAA ATPase" evidence="2">
    <location>
        <begin position="19"/>
        <end position="204"/>
    </location>
</feature>
<accession>A0A6A7Y6U4</accession>
<dbReference type="Gene3D" id="3.40.50.300">
    <property type="entry name" value="P-loop containing nucleotide triphosphate hydrolases"/>
    <property type="match status" value="1"/>
</dbReference>
<protein>
    <submittedName>
        <fullName evidence="3">ATP-binding protein</fullName>
    </submittedName>
</protein>
<evidence type="ECO:0000259" key="2">
    <source>
        <dbReference type="Pfam" id="PF13191"/>
    </source>
</evidence>
<evidence type="ECO:0000256" key="1">
    <source>
        <dbReference type="SAM" id="MobiDB-lite"/>
    </source>
</evidence>
<dbReference type="PANTHER" id="PTHR34301">
    <property type="entry name" value="DNA-BINDING PROTEIN-RELATED"/>
    <property type="match status" value="1"/>
</dbReference>
<evidence type="ECO:0000313" key="4">
    <source>
        <dbReference type="Proteomes" id="UP000332515"/>
    </source>
</evidence>
<dbReference type="InterPro" id="IPR036390">
    <property type="entry name" value="WH_DNA-bd_sf"/>
</dbReference>
<dbReference type="InterPro" id="IPR027417">
    <property type="entry name" value="P-loop_NTPase"/>
</dbReference>
<proteinExistence type="predicted"/>
<dbReference type="GO" id="GO:0005524">
    <property type="term" value="F:ATP binding"/>
    <property type="evidence" value="ECO:0007669"/>
    <property type="project" value="UniProtKB-KW"/>
</dbReference>
<dbReference type="EMBL" id="VWNA01000001">
    <property type="protein sequence ID" value="MQT13269.1"/>
    <property type="molecule type" value="Genomic_DNA"/>
</dbReference>
<dbReference type="InterPro" id="IPR041664">
    <property type="entry name" value="AAA_16"/>
</dbReference>
<dbReference type="Proteomes" id="UP000332515">
    <property type="component" value="Unassembled WGS sequence"/>
</dbReference>
<dbReference type="SUPFAM" id="SSF46785">
    <property type="entry name" value="Winged helix' DNA-binding domain"/>
    <property type="match status" value="1"/>
</dbReference>
<evidence type="ECO:0000313" key="3">
    <source>
        <dbReference type="EMBL" id="MQT13269.1"/>
    </source>
</evidence>
<organism evidence="3 4">
    <name type="scientific">Segnochrobactrum spirostomi</name>
    <dbReference type="NCBI Taxonomy" id="2608987"/>
    <lineage>
        <taxon>Bacteria</taxon>
        <taxon>Pseudomonadati</taxon>
        <taxon>Pseudomonadota</taxon>
        <taxon>Alphaproteobacteria</taxon>
        <taxon>Hyphomicrobiales</taxon>
        <taxon>Segnochrobactraceae</taxon>
        <taxon>Segnochrobactrum</taxon>
    </lineage>
</organism>
<gene>
    <name evidence="3" type="ORF">F0357_11565</name>
</gene>
<feature type="region of interest" description="Disordered" evidence="1">
    <location>
        <begin position="1"/>
        <end position="20"/>
    </location>
</feature>
<reference evidence="3 4" key="1">
    <citation type="submission" date="2019-09" db="EMBL/GenBank/DDBJ databases">
        <title>Segnochrobactrum spirostomi gen. nov., sp. nov., isolated from the ciliate Spirostomum cf. yagiui and description of a novel family, Segnochrobactraceae fam. nov. within the order Rhizobiales of the class Alphaproteobacteria.</title>
        <authorList>
            <person name="Akter S."/>
            <person name="Shazib S.U.A."/>
            <person name="Shin M.K."/>
        </authorList>
    </citation>
    <scope>NUCLEOTIDE SEQUENCE [LARGE SCALE GENOMIC DNA]</scope>
    <source>
        <strain evidence="3 4">Sp-1</strain>
    </source>
</reference>
<dbReference type="Pfam" id="PF13191">
    <property type="entry name" value="AAA_16"/>
    <property type="match status" value="1"/>
</dbReference>
<dbReference type="SUPFAM" id="SSF52540">
    <property type="entry name" value="P-loop containing nucleoside triphosphate hydrolases"/>
    <property type="match status" value="1"/>
</dbReference>
<keyword evidence="3" id="KW-0547">Nucleotide-binding</keyword>
<name>A0A6A7Y6U4_9HYPH</name>
<dbReference type="AlphaFoldDB" id="A0A6A7Y6U4"/>